<reference evidence="1 4" key="1">
    <citation type="submission" date="2015-01" db="EMBL/GenBank/DDBJ databases">
        <title>Genome Sequence of Pseudomonas antarctica CMS 35.</title>
        <authorList>
            <person name="Voget S."/>
            <person name="Chow J."/>
            <person name="Daniel R."/>
            <person name="Streit W."/>
        </authorList>
    </citation>
    <scope>NUCLEOTIDE SEQUENCE [LARGE SCALE GENOMIC DNA]</scope>
    <source>
        <strain evidence="1 4">CMS 35</strain>
    </source>
</reference>
<dbReference type="EMBL" id="JXDI01000002">
    <property type="protein sequence ID" value="KAF2407125.1"/>
    <property type="molecule type" value="Genomic_DNA"/>
</dbReference>
<evidence type="ECO:0000313" key="4">
    <source>
        <dbReference type="Proteomes" id="UP000748067"/>
    </source>
</evidence>
<name>A0A1H0A6Q0_9PSED</name>
<reference evidence="2 3" key="2">
    <citation type="submission" date="2016-10" db="EMBL/GenBank/DDBJ databases">
        <authorList>
            <person name="de Groot N.N."/>
        </authorList>
    </citation>
    <scope>NUCLEOTIDE SEQUENCE [LARGE SCALE GENOMIC DNA]</scope>
    <source>
        <strain evidence="2 3">BS2772</strain>
    </source>
</reference>
<protein>
    <submittedName>
        <fullName evidence="2">Uncharacterized protein</fullName>
    </submittedName>
</protein>
<accession>A0A1H0A6Q0</accession>
<keyword evidence="4" id="KW-1185">Reference proteome</keyword>
<evidence type="ECO:0000313" key="2">
    <source>
        <dbReference type="EMBL" id="SDN28891.1"/>
    </source>
</evidence>
<evidence type="ECO:0000313" key="3">
    <source>
        <dbReference type="Proteomes" id="UP000182470"/>
    </source>
</evidence>
<dbReference type="Proteomes" id="UP000748067">
    <property type="component" value="Unassembled WGS sequence"/>
</dbReference>
<proteinExistence type="predicted"/>
<sequence length="1623" mass="178565">MAAGSGDDVNYPTGTSAPLYEVMAFYNEALPHQQEPQQKGWEQRQLVATLGRMAEISQNNGFKALIDANADDTDSVAVRERQQAMTQQLSGTTVTPSSLEALAAAIPASSNAPAYTHQPPVDDVASAENALAVTVHKVMLELKADPASAASKRIVPIPAGSLFGQWKVYAHKTLSARGYAEFLRANNLSSYGGIWVPPKDATDARTRIANFAKEHPEYFDAMTHMDAAMAPFARDKPIALDDVNSDSVPFAWVANFYGLSTDPSSAEFARQTALMARTQQFPNPLEHPEKIVNWLSQQKTAVGDSNDRYSLIEQLKNGNLSDDETTRFVVDPDSSHQPKGVTTLQKFLAGQNWYGATSAAETTNLLKALQTPIPQPAALGNHWGFLSTDIPLSAEQRTALTDCVKRSIGSHGSLLSYLSTSVESVSTDPAHALEQLLSSDSALELATTLQTEMDSAVTATSLKQWLLSALVLELDPTAGTQHKTVAGVDLMGAANAGYASEVIRERFNHYMTAEKGVPAHLAPVASRLLMAGMAPQLLVSDVPKTVTLGSPQWFTFTTAVNRIEWTAPGATANMTYQQVMNYHHIQPISDFETQIQSYAQMDPLLDWTAINSDVDKNNYTLEQLKKSQKTLQTQLQAIADSRNWLATNEAPNRRAMTLKVLRENFGTDIDYERRYMVESFWGGAVSGRHYSLAEIYEVGRLGEHWKQEGTHLDFERLRAKAKDLPVVKNDFDNAINADFNLRRRHTLTLFENMINTLPVQERNSITYGDVEFLNVEGAGSGMVMTSVYKGVRRDFAVYPAWGQIVRIADIDPATPLGQKVSLDIDAQAFKNGTEPRKGVKSEVILRTTDPHILDDNNQPWPLEVTFSAHKENDAFSPHYASSRISTLARVMVDSTYLNQTQFINLHRNWSSNTLETADEPSDFFKAVWHSLPGTSSLEDLYHGEFFKAGVDLGIDVAIFLATEGLGKLWTLAKSGATWAAAKVSAKFIEKFGAKDAANSVIKDVTAANASESLNALSRMQGSALPEQTADMANGSLTRSGTTIRATTVKQDGKWYFYNAKTQAAEGPAQAGFMSETSSVLRQETFSDGTQALVTEKSLAADAYTIPRSHGFDLVNEGKVYRYDTRNPGVLTDLTSADHFKPLEGFEAVCPVPSVGGNAKRGANDSCFSKVVTNVSDQLAQERQALEHVRLFPSPPKLFRQKQFVIVENRICEAVESETGQRMVPTKDVRRIDYKTKVTGSLKHDPQFGFFSAQTNDAFAQQTRVVKLNSISDMVDDKREIRGVIVNRPVAGRTEKYVVVEADTAQFYYAKLSNAPTGELNFFAATPLEQPLVDSYTNALTTRLGTSRVPFDADFIALPKLKSAFEELERLGYAKHDVQELRTFCKDLTEEQQREVVYQLQREKAIGKAKIAFKPNRVSALTKPAGFEALTVEQQNQFYAEQAKASVNRSMKATGLGPGNKVLSKADSARAQAASRVNGWLRRTVAPHALNRADLILKTGAGNCGEMALVAKETIRKSGGRAYEWAASDAHAFTIVGGPSELPPGTVDFSGPEWADAWIVDPWSDIACPAREYTQKLKGVMDKWQHEKLVIMEGGKRMSPLDKDWLDTLIVKPKTPYAHGYNRT</sequence>
<gene>
    <name evidence="1" type="ORF">PSAN_40530</name>
    <name evidence="2" type="ORF">SAMN04490179_3502</name>
</gene>
<dbReference type="Proteomes" id="UP000182470">
    <property type="component" value="Chromosome I"/>
</dbReference>
<evidence type="ECO:0000313" key="1">
    <source>
        <dbReference type="EMBL" id="KAF2407125.1"/>
    </source>
</evidence>
<organism evidence="2 3">
    <name type="scientific">Pseudomonas antarctica</name>
    <dbReference type="NCBI Taxonomy" id="219572"/>
    <lineage>
        <taxon>Bacteria</taxon>
        <taxon>Pseudomonadati</taxon>
        <taxon>Pseudomonadota</taxon>
        <taxon>Gammaproteobacteria</taxon>
        <taxon>Pseudomonadales</taxon>
        <taxon>Pseudomonadaceae</taxon>
        <taxon>Pseudomonas</taxon>
    </lineage>
</organism>
<dbReference type="EMBL" id="LT629704">
    <property type="protein sequence ID" value="SDN28891.1"/>
    <property type="molecule type" value="Genomic_DNA"/>
</dbReference>